<dbReference type="GO" id="GO:0006937">
    <property type="term" value="P:regulation of muscle contraction"/>
    <property type="evidence" value="ECO:0007669"/>
    <property type="project" value="TreeGrafter"/>
</dbReference>
<keyword evidence="5 6" id="KW-0472">Membrane</keyword>
<accession>A0AAV2S533</accession>
<feature type="non-terminal residue" evidence="7">
    <location>
        <position position="512"/>
    </location>
</feature>
<dbReference type="GO" id="GO:0005886">
    <property type="term" value="C:plasma membrane"/>
    <property type="evidence" value="ECO:0007669"/>
    <property type="project" value="TreeGrafter"/>
</dbReference>
<dbReference type="GO" id="GO:0055120">
    <property type="term" value="C:striated muscle dense body"/>
    <property type="evidence" value="ECO:0007669"/>
    <property type="project" value="TreeGrafter"/>
</dbReference>
<evidence type="ECO:0000313" key="7">
    <source>
        <dbReference type="EMBL" id="CAL4160007.1"/>
    </source>
</evidence>
<dbReference type="InterPro" id="IPR010291">
    <property type="entry name" value="Ion_channel_UNC-93"/>
</dbReference>
<protein>
    <recommendedName>
        <fullName evidence="9">UNC93-like protein</fullName>
    </recommendedName>
</protein>
<keyword evidence="8" id="KW-1185">Reference proteome</keyword>
<evidence type="ECO:0000313" key="8">
    <source>
        <dbReference type="Proteomes" id="UP001497623"/>
    </source>
</evidence>
<evidence type="ECO:0000256" key="5">
    <source>
        <dbReference type="ARBA" id="ARBA00023136"/>
    </source>
</evidence>
<reference evidence="7 8" key="1">
    <citation type="submission" date="2024-05" db="EMBL/GenBank/DDBJ databases">
        <authorList>
            <person name="Wallberg A."/>
        </authorList>
    </citation>
    <scope>NUCLEOTIDE SEQUENCE [LARGE SCALE GENOMIC DNA]</scope>
</reference>
<sequence>MSKKQISFVASSLLGNPHIPGISMGAKATKEVPQEAPLGIIKVRMNTQQFGNLKPKNGLQLMRVGYTRSFRVHTGSSHSQLLIFKKNRESRPIMMIISRTTAYLLSTKLVAQQVDRVVGTAWSILYFVIRRLPIISLLALWGSLRSFSGLRPPLISSNSNFTFKVGNKYARLTDEKNEVVITRFFGIFFLFFQSSQIWGSLISSLVLSSGLEIGSEISEDALGTCGINFCPSDLTDANSTNENLNRPSDYKINSLVSIFLISGLLAPVIIACFVDPLSSLTVSAVDSPDGKSGRSLLFATFQNMRHPYQLLIIPLTIFSGIEQAFLGADFTAAYVSCGLGIHMVGYIFICYGIFATAFSLCLSPLVNRIGRIPIFTAAALINLGICITFLTWMPHPNDIVIFFVIAALWGVADAVWQIQINVLYGVIFPGATEAAFSNYRLWECIGYAITFICSGVICITSKIVILFVFLVLGMLGYYFIEVIEKLGGLKKDENGDTIPIDKRLLEIIYELK</sequence>
<evidence type="ECO:0000256" key="4">
    <source>
        <dbReference type="ARBA" id="ARBA00022989"/>
    </source>
</evidence>
<comment type="similarity">
    <text evidence="2">Belongs to the unc-93 family.</text>
</comment>
<feature type="transmembrane region" description="Helical" evidence="6">
    <location>
        <begin position="341"/>
        <end position="362"/>
    </location>
</feature>
<evidence type="ECO:0000256" key="6">
    <source>
        <dbReference type="SAM" id="Phobius"/>
    </source>
</evidence>
<dbReference type="Proteomes" id="UP001497623">
    <property type="component" value="Unassembled WGS sequence"/>
</dbReference>
<dbReference type="SUPFAM" id="SSF103473">
    <property type="entry name" value="MFS general substrate transporter"/>
    <property type="match status" value="1"/>
</dbReference>
<feature type="transmembrane region" description="Helical" evidence="6">
    <location>
        <begin position="252"/>
        <end position="274"/>
    </location>
</feature>
<dbReference type="PANTHER" id="PTHR19444">
    <property type="entry name" value="UNC-93 RELATED"/>
    <property type="match status" value="1"/>
</dbReference>
<feature type="transmembrane region" description="Helical" evidence="6">
    <location>
        <begin position="310"/>
        <end position="335"/>
    </location>
</feature>
<dbReference type="GO" id="GO:0043266">
    <property type="term" value="P:regulation of potassium ion transport"/>
    <property type="evidence" value="ECO:0007669"/>
    <property type="project" value="TreeGrafter"/>
</dbReference>
<dbReference type="Pfam" id="PF05978">
    <property type="entry name" value="UNC-93"/>
    <property type="match status" value="1"/>
</dbReference>
<keyword evidence="3 6" id="KW-0812">Transmembrane</keyword>
<name>A0AAV2S533_MEGNR</name>
<gene>
    <name evidence="7" type="ORF">MNOR_LOCUS32371</name>
</gene>
<comment type="subcellular location">
    <subcellularLocation>
        <location evidence="1">Membrane</location>
        <topology evidence="1">Multi-pass membrane protein</topology>
    </subcellularLocation>
</comment>
<feature type="transmembrane region" description="Helical" evidence="6">
    <location>
        <begin position="463"/>
        <end position="480"/>
    </location>
</feature>
<keyword evidence="4 6" id="KW-1133">Transmembrane helix</keyword>
<evidence type="ECO:0000256" key="1">
    <source>
        <dbReference type="ARBA" id="ARBA00004141"/>
    </source>
</evidence>
<dbReference type="PANTHER" id="PTHR19444:SF13">
    <property type="entry name" value="PROTEIN UNC-93 HOMOLOG A"/>
    <property type="match status" value="1"/>
</dbReference>
<dbReference type="EMBL" id="CAXKWB010043861">
    <property type="protein sequence ID" value="CAL4160007.1"/>
    <property type="molecule type" value="Genomic_DNA"/>
</dbReference>
<dbReference type="InterPro" id="IPR036259">
    <property type="entry name" value="MFS_trans_sf"/>
</dbReference>
<comment type="caution">
    <text evidence="7">The sequence shown here is derived from an EMBL/GenBank/DDBJ whole genome shotgun (WGS) entry which is preliminary data.</text>
</comment>
<dbReference type="AlphaFoldDB" id="A0AAV2S533"/>
<dbReference type="GO" id="GO:0015459">
    <property type="term" value="F:potassium channel regulator activity"/>
    <property type="evidence" value="ECO:0007669"/>
    <property type="project" value="TreeGrafter"/>
</dbReference>
<feature type="transmembrane region" description="Helical" evidence="6">
    <location>
        <begin position="374"/>
        <end position="393"/>
    </location>
</feature>
<dbReference type="Gene3D" id="1.20.1250.20">
    <property type="entry name" value="MFS general substrate transporter like domains"/>
    <property type="match status" value="1"/>
</dbReference>
<dbReference type="InterPro" id="IPR051951">
    <property type="entry name" value="UNC-93_regulatory"/>
</dbReference>
<organism evidence="7 8">
    <name type="scientific">Meganyctiphanes norvegica</name>
    <name type="common">Northern krill</name>
    <name type="synonym">Thysanopoda norvegica</name>
    <dbReference type="NCBI Taxonomy" id="48144"/>
    <lineage>
        <taxon>Eukaryota</taxon>
        <taxon>Metazoa</taxon>
        <taxon>Ecdysozoa</taxon>
        <taxon>Arthropoda</taxon>
        <taxon>Crustacea</taxon>
        <taxon>Multicrustacea</taxon>
        <taxon>Malacostraca</taxon>
        <taxon>Eumalacostraca</taxon>
        <taxon>Eucarida</taxon>
        <taxon>Euphausiacea</taxon>
        <taxon>Euphausiidae</taxon>
        <taxon>Meganyctiphanes</taxon>
    </lineage>
</organism>
<evidence type="ECO:0000256" key="2">
    <source>
        <dbReference type="ARBA" id="ARBA00009172"/>
    </source>
</evidence>
<proteinExistence type="inferred from homology"/>
<feature type="transmembrane region" description="Helical" evidence="6">
    <location>
        <begin position="439"/>
        <end position="457"/>
    </location>
</feature>
<feature type="transmembrane region" description="Helical" evidence="6">
    <location>
        <begin position="399"/>
        <end position="427"/>
    </location>
</feature>
<evidence type="ECO:0008006" key="9">
    <source>
        <dbReference type="Google" id="ProtNLM"/>
    </source>
</evidence>
<evidence type="ECO:0000256" key="3">
    <source>
        <dbReference type="ARBA" id="ARBA00022692"/>
    </source>
</evidence>